<protein>
    <submittedName>
        <fullName evidence="3">Uncharacterized protein</fullName>
    </submittedName>
</protein>
<accession>A0A074M8G5</accession>
<feature type="domain" description="DUF2241" evidence="1">
    <location>
        <begin position="6"/>
        <end position="62"/>
    </location>
</feature>
<dbReference type="OrthoDB" id="517867at2"/>
<dbReference type="EMBL" id="JMIW01000006">
    <property type="protein sequence ID" value="KEO89055.1"/>
    <property type="molecule type" value="Genomic_DNA"/>
</dbReference>
<dbReference type="eggNOG" id="COG3602">
    <property type="taxonomic scope" value="Bacteria"/>
</dbReference>
<dbReference type="Proteomes" id="UP000027647">
    <property type="component" value="Unassembled WGS sequence"/>
</dbReference>
<dbReference type="SUPFAM" id="SSF55021">
    <property type="entry name" value="ACT-like"/>
    <property type="match status" value="2"/>
</dbReference>
<dbReference type="InterPro" id="IPR045865">
    <property type="entry name" value="ACT-like_dom_sf"/>
</dbReference>
<organism evidence="3 4">
    <name type="scientific">Erythrobacter longus</name>
    <dbReference type="NCBI Taxonomy" id="1044"/>
    <lineage>
        <taxon>Bacteria</taxon>
        <taxon>Pseudomonadati</taxon>
        <taxon>Pseudomonadota</taxon>
        <taxon>Alphaproteobacteria</taxon>
        <taxon>Sphingomonadales</taxon>
        <taxon>Erythrobacteraceae</taxon>
        <taxon>Erythrobacter/Porphyrobacter group</taxon>
        <taxon>Erythrobacter</taxon>
    </lineage>
</organism>
<evidence type="ECO:0000259" key="2">
    <source>
        <dbReference type="Pfam" id="PF13840"/>
    </source>
</evidence>
<evidence type="ECO:0000313" key="3">
    <source>
        <dbReference type="EMBL" id="KEO89055.1"/>
    </source>
</evidence>
<evidence type="ECO:0000259" key="1">
    <source>
        <dbReference type="Pfam" id="PF10000"/>
    </source>
</evidence>
<proteinExistence type="predicted"/>
<name>A0A074M8G5_ERYLO</name>
<keyword evidence="4" id="KW-1185">Reference proteome</keyword>
<dbReference type="PANTHER" id="PTHR39199:SF1">
    <property type="entry name" value="BLR5128 PROTEIN"/>
    <property type="match status" value="1"/>
</dbReference>
<dbReference type="Pfam" id="PF10000">
    <property type="entry name" value="ACT_3"/>
    <property type="match status" value="1"/>
</dbReference>
<comment type="caution">
    <text evidence="3">The sequence shown here is derived from an EMBL/GenBank/DDBJ whole genome shotgun (WGS) entry which is preliminary data.</text>
</comment>
<feature type="domain" description="CASTOR ACT" evidence="2">
    <location>
        <begin position="68"/>
        <end position="122"/>
    </location>
</feature>
<gene>
    <name evidence="3" type="ORF">EH31_13525</name>
</gene>
<dbReference type="RefSeq" id="WP_034960856.1">
    <property type="nucleotide sequence ID" value="NZ_JMIW01000006.1"/>
</dbReference>
<evidence type="ECO:0000313" key="4">
    <source>
        <dbReference type="Proteomes" id="UP000027647"/>
    </source>
</evidence>
<dbReference type="STRING" id="1044.EH31_13525"/>
<dbReference type="Pfam" id="PF13840">
    <property type="entry name" value="ACT_7"/>
    <property type="match status" value="1"/>
</dbReference>
<dbReference type="PANTHER" id="PTHR39199">
    <property type="entry name" value="BLR5128 PROTEIN"/>
    <property type="match status" value="1"/>
</dbReference>
<dbReference type="InterPro" id="IPR027795">
    <property type="entry name" value="CASTOR_ACT_dom"/>
</dbReference>
<dbReference type="Gene3D" id="3.30.2130.10">
    <property type="entry name" value="VC0802-like"/>
    <property type="match status" value="1"/>
</dbReference>
<dbReference type="InterPro" id="IPR018717">
    <property type="entry name" value="DUF2241"/>
</dbReference>
<sequence length="130" mass="13528">MTTGPVSDLHAMLAGMEPAMLDDHGWQFVEGTSEGAEAQAFAVIREAEGATLVVKADRAKEAASFARITLQVHSALDGVGLSAAVSTALAEAGIACNVIAAFHHDHLFVPWGCREEAMAILKGLSEKAQG</sequence>
<reference evidence="3 4" key="1">
    <citation type="submission" date="2014-04" db="EMBL/GenBank/DDBJ databases">
        <title>A comprehensive comparison of genomes of Erythrobacter spp. strains.</title>
        <authorList>
            <person name="Zheng Q."/>
        </authorList>
    </citation>
    <scope>NUCLEOTIDE SEQUENCE [LARGE SCALE GENOMIC DNA]</scope>
    <source>
        <strain evidence="3 4">DSM 6997</strain>
    </source>
</reference>
<dbReference type="AlphaFoldDB" id="A0A074M8G5"/>